<dbReference type="Gene3D" id="1.10.287.70">
    <property type="match status" value="1"/>
</dbReference>
<dbReference type="GO" id="GO:0005216">
    <property type="term" value="F:monoatomic ion channel activity"/>
    <property type="evidence" value="ECO:0007669"/>
    <property type="project" value="InterPro"/>
</dbReference>
<sequence length="765" mass="85153">MDLAQQAAVGPALAADAHQGDRSRRFPADDDDDDELGGQGVWWAQLIEDSDLSPEAALLQFRSELELQPDGIEARDLSGDTILHWSALHAQENPRARSINDWLLISATTDQLNLRYARPSGGGSSEGGCVLHILIFEQDQHALELLLARSGIRLDVRASGSFFDPGTDFYYGEFPLSCAVSTGWREGLLQLAAYAGADSIKKLARLQDTYGNTALHMAVLHRRKWEFDWLIQHAEADVWQKNILGFTAVSLAALCDNADMFGHVVSSLARVKWKFGRATCSKLALHQIDTIRLHDDVDDQEEYRSVLEVVLMQHCPNVVVDPIVVALLQVKWTKFGRIAYSLNLVAQCAYLFALAELSNASVDLNKSGFWMTNVTLEAWEICVCSMTSSFLIMTLIDMFADFRVLRRKLRIIHQQQQAVHSPESIRPEEFRGRNWHGIRDSARCMTGRKTRRELTSVSLWDVLAWAGYVCLLAHFLVFKTKGQGVESNILLSLGVVIAWHSLLVFLFAWKSMGVLVLIILEVIVTDISRLAVLYCISIAGFAQGLRLLNVDPDGSFPSFRMGALSLFHVALGDKPSWARYSSHMIGNVDPQAVLAVIYFIVFTIFCFIILLRLLISTFNETYARVRKSAEQERRLVWSQGILRTERRLQLVLPSRWNSWLAASNSSTGHYYVFKSQCAELRNAAGAASPGKGVAQGSLLDDLFADSASVRAALMPRQADLRCLRAELNRLRAEPVRDLRGSPAFGFVPEVVLEAWTGGSRGGAAG</sequence>
<feature type="transmembrane region" description="Helical" evidence="3">
    <location>
        <begin position="457"/>
        <end position="477"/>
    </location>
</feature>
<dbReference type="GO" id="GO:0098703">
    <property type="term" value="P:calcium ion import across plasma membrane"/>
    <property type="evidence" value="ECO:0007669"/>
    <property type="project" value="TreeGrafter"/>
</dbReference>
<feature type="transmembrane region" description="Helical" evidence="3">
    <location>
        <begin position="592"/>
        <end position="615"/>
    </location>
</feature>
<evidence type="ECO:0000256" key="1">
    <source>
        <dbReference type="ARBA" id="ARBA00022737"/>
    </source>
</evidence>
<dbReference type="SUPFAM" id="SSF48403">
    <property type="entry name" value="Ankyrin repeat"/>
    <property type="match status" value="1"/>
</dbReference>
<evidence type="ECO:0000256" key="2">
    <source>
        <dbReference type="SAM" id="MobiDB-lite"/>
    </source>
</evidence>
<dbReference type="InterPro" id="IPR024862">
    <property type="entry name" value="TRPV"/>
</dbReference>
<dbReference type="EMBL" id="CAJNNW010026698">
    <property type="protein sequence ID" value="CAE8687138.1"/>
    <property type="molecule type" value="Genomic_DNA"/>
</dbReference>
<feature type="compositionally biased region" description="Basic and acidic residues" evidence="2">
    <location>
        <begin position="18"/>
        <end position="28"/>
    </location>
</feature>
<feature type="transmembrane region" description="Helical" evidence="3">
    <location>
        <begin position="516"/>
        <end position="542"/>
    </location>
</feature>
<accession>A0A813JVX4</accession>
<organism evidence="4 5">
    <name type="scientific">Polarella glacialis</name>
    <name type="common">Dinoflagellate</name>
    <dbReference type="NCBI Taxonomy" id="89957"/>
    <lineage>
        <taxon>Eukaryota</taxon>
        <taxon>Sar</taxon>
        <taxon>Alveolata</taxon>
        <taxon>Dinophyceae</taxon>
        <taxon>Suessiales</taxon>
        <taxon>Suessiaceae</taxon>
        <taxon>Polarella</taxon>
    </lineage>
</organism>
<feature type="compositionally biased region" description="Low complexity" evidence="2">
    <location>
        <begin position="1"/>
        <end position="17"/>
    </location>
</feature>
<reference evidence="4" key="1">
    <citation type="submission" date="2021-02" db="EMBL/GenBank/DDBJ databases">
        <authorList>
            <person name="Dougan E. K."/>
            <person name="Rhodes N."/>
            <person name="Thang M."/>
            <person name="Chan C."/>
        </authorList>
    </citation>
    <scope>NUCLEOTIDE SEQUENCE</scope>
</reference>
<name>A0A813JVX4_POLGL</name>
<dbReference type="InterPro" id="IPR036770">
    <property type="entry name" value="Ankyrin_rpt-contain_sf"/>
</dbReference>
<dbReference type="GO" id="GO:0005886">
    <property type="term" value="C:plasma membrane"/>
    <property type="evidence" value="ECO:0007669"/>
    <property type="project" value="TreeGrafter"/>
</dbReference>
<evidence type="ECO:0000256" key="3">
    <source>
        <dbReference type="SAM" id="Phobius"/>
    </source>
</evidence>
<dbReference type="PANTHER" id="PTHR10582">
    <property type="entry name" value="TRANSIENT RECEPTOR POTENTIAL ION CHANNEL PROTEIN"/>
    <property type="match status" value="1"/>
</dbReference>
<feature type="transmembrane region" description="Helical" evidence="3">
    <location>
        <begin position="489"/>
        <end position="509"/>
    </location>
</feature>
<keyword evidence="3" id="KW-0472">Membrane</keyword>
<feature type="region of interest" description="Disordered" evidence="2">
    <location>
        <begin position="1"/>
        <end position="34"/>
    </location>
</feature>
<evidence type="ECO:0008006" key="6">
    <source>
        <dbReference type="Google" id="ProtNLM"/>
    </source>
</evidence>
<dbReference type="AlphaFoldDB" id="A0A813JVX4"/>
<comment type="caution">
    <text evidence="4">The sequence shown here is derived from an EMBL/GenBank/DDBJ whole genome shotgun (WGS) entry which is preliminary data.</text>
</comment>
<dbReference type="Proteomes" id="UP000626109">
    <property type="component" value="Unassembled WGS sequence"/>
</dbReference>
<keyword evidence="1" id="KW-0677">Repeat</keyword>
<feature type="transmembrane region" description="Helical" evidence="3">
    <location>
        <begin position="378"/>
        <end position="400"/>
    </location>
</feature>
<proteinExistence type="predicted"/>
<keyword evidence="3" id="KW-1133">Transmembrane helix</keyword>
<protein>
    <recommendedName>
        <fullName evidence="6">Ion transport domain-containing protein</fullName>
    </recommendedName>
</protein>
<evidence type="ECO:0000313" key="5">
    <source>
        <dbReference type="Proteomes" id="UP000626109"/>
    </source>
</evidence>
<dbReference type="PANTHER" id="PTHR10582:SF2">
    <property type="entry name" value="INACTIVE"/>
    <property type="match status" value="1"/>
</dbReference>
<gene>
    <name evidence="4" type="ORF">PGLA2088_LOCUS25326</name>
</gene>
<dbReference type="Gene3D" id="1.25.40.20">
    <property type="entry name" value="Ankyrin repeat-containing domain"/>
    <property type="match status" value="1"/>
</dbReference>
<keyword evidence="3" id="KW-0812">Transmembrane</keyword>
<evidence type="ECO:0000313" key="4">
    <source>
        <dbReference type="EMBL" id="CAE8687138.1"/>
    </source>
</evidence>